<reference evidence="2" key="1">
    <citation type="journal article" date="2019" name="bioRxiv">
        <title>The Genome of the Zebra Mussel, Dreissena polymorpha: A Resource for Invasive Species Research.</title>
        <authorList>
            <person name="McCartney M.A."/>
            <person name="Auch B."/>
            <person name="Kono T."/>
            <person name="Mallez S."/>
            <person name="Zhang Y."/>
            <person name="Obille A."/>
            <person name="Becker A."/>
            <person name="Abrahante J.E."/>
            <person name="Garbe J."/>
            <person name="Badalamenti J.P."/>
            <person name="Herman A."/>
            <person name="Mangelson H."/>
            <person name="Liachko I."/>
            <person name="Sullivan S."/>
            <person name="Sone E.D."/>
            <person name="Koren S."/>
            <person name="Silverstein K.A.T."/>
            <person name="Beckman K.B."/>
            <person name="Gohl D.M."/>
        </authorList>
    </citation>
    <scope>NUCLEOTIDE SEQUENCE</scope>
    <source>
        <strain evidence="2">Duluth1</strain>
        <tissue evidence="2">Whole animal</tissue>
    </source>
</reference>
<sequence>MVDKTAVFDQAWDEHAGQEADESDMLTADTSDVGEDEQEVHQLTADAVEDNAARDWSMGDPPDDQHNNKLPIFQELLSDMDSPVLSYNEAVPYI</sequence>
<reference evidence="2" key="2">
    <citation type="submission" date="2020-11" db="EMBL/GenBank/DDBJ databases">
        <authorList>
            <person name="McCartney M.A."/>
            <person name="Auch B."/>
            <person name="Kono T."/>
            <person name="Mallez S."/>
            <person name="Becker A."/>
            <person name="Gohl D.M."/>
            <person name="Silverstein K.A.T."/>
            <person name="Koren S."/>
            <person name="Bechman K.B."/>
            <person name="Herman A."/>
            <person name="Abrahante J.E."/>
            <person name="Garbe J."/>
        </authorList>
    </citation>
    <scope>NUCLEOTIDE SEQUENCE</scope>
    <source>
        <strain evidence="2">Duluth1</strain>
        <tissue evidence="2">Whole animal</tissue>
    </source>
</reference>
<organism evidence="2 3">
    <name type="scientific">Dreissena polymorpha</name>
    <name type="common">Zebra mussel</name>
    <name type="synonym">Mytilus polymorpha</name>
    <dbReference type="NCBI Taxonomy" id="45954"/>
    <lineage>
        <taxon>Eukaryota</taxon>
        <taxon>Metazoa</taxon>
        <taxon>Spiralia</taxon>
        <taxon>Lophotrochozoa</taxon>
        <taxon>Mollusca</taxon>
        <taxon>Bivalvia</taxon>
        <taxon>Autobranchia</taxon>
        <taxon>Heteroconchia</taxon>
        <taxon>Euheterodonta</taxon>
        <taxon>Imparidentia</taxon>
        <taxon>Neoheterodontei</taxon>
        <taxon>Myida</taxon>
        <taxon>Dreissenoidea</taxon>
        <taxon>Dreissenidae</taxon>
        <taxon>Dreissena</taxon>
    </lineage>
</organism>
<protein>
    <submittedName>
        <fullName evidence="2">Uncharacterized protein</fullName>
    </submittedName>
</protein>
<accession>A0A9D4F7X7</accession>
<name>A0A9D4F7X7_DREPO</name>
<proteinExistence type="predicted"/>
<feature type="region of interest" description="Disordered" evidence="1">
    <location>
        <begin position="1"/>
        <end position="40"/>
    </location>
</feature>
<dbReference type="Proteomes" id="UP000828390">
    <property type="component" value="Unassembled WGS sequence"/>
</dbReference>
<gene>
    <name evidence="2" type="ORF">DPMN_147191</name>
</gene>
<evidence type="ECO:0000313" key="2">
    <source>
        <dbReference type="EMBL" id="KAH3793673.1"/>
    </source>
</evidence>
<keyword evidence="3" id="KW-1185">Reference proteome</keyword>
<dbReference type="EMBL" id="JAIWYP010000007">
    <property type="protein sequence ID" value="KAH3793673.1"/>
    <property type="molecule type" value="Genomic_DNA"/>
</dbReference>
<evidence type="ECO:0000256" key="1">
    <source>
        <dbReference type="SAM" id="MobiDB-lite"/>
    </source>
</evidence>
<evidence type="ECO:0000313" key="3">
    <source>
        <dbReference type="Proteomes" id="UP000828390"/>
    </source>
</evidence>
<comment type="caution">
    <text evidence="2">The sequence shown here is derived from an EMBL/GenBank/DDBJ whole genome shotgun (WGS) entry which is preliminary data.</text>
</comment>
<dbReference type="AlphaFoldDB" id="A0A9D4F7X7"/>